<dbReference type="GO" id="GO:0030170">
    <property type="term" value="F:pyridoxal phosphate binding"/>
    <property type="evidence" value="ECO:0007669"/>
    <property type="project" value="InterPro"/>
</dbReference>
<reference evidence="8 9" key="1">
    <citation type="submission" date="2018-06" db="EMBL/GenBank/DDBJ databases">
        <title>Genomic Encyclopedia of Type Strains, Phase IV (KMG-IV): sequencing the most valuable type-strain genomes for metagenomic binning, comparative biology and taxonomic classification.</title>
        <authorList>
            <person name="Goeker M."/>
        </authorList>
    </citation>
    <scope>NUCLEOTIDE SEQUENCE [LARGE SCALE GENOMIC DNA]</scope>
    <source>
        <strain evidence="8 9">DSM 25532</strain>
    </source>
</reference>
<dbReference type="InterPro" id="IPR015424">
    <property type="entry name" value="PyrdxlP-dep_Trfase"/>
</dbReference>
<feature type="domain" description="Aminotransferase class I/classII large" evidence="7">
    <location>
        <begin position="37"/>
        <end position="377"/>
    </location>
</feature>
<dbReference type="InterPro" id="IPR004839">
    <property type="entry name" value="Aminotransferase_I/II_large"/>
</dbReference>
<name>A0A366HH14_9BACT</name>
<dbReference type="InterPro" id="IPR050596">
    <property type="entry name" value="AspAT/PAT-like"/>
</dbReference>
<evidence type="ECO:0000256" key="5">
    <source>
        <dbReference type="ARBA" id="ARBA00022898"/>
    </source>
</evidence>
<dbReference type="RefSeq" id="WP_113959995.1">
    <property type="nucleotide sequence ID" value="NZ_QNRR01000007.1"/>
</dbReference>
<keyword evidence="4 6" id="KW-0808">Transferase</keyword>
<dbReference type="GO" id="GO:0008483">
    <property type="term" value="F:transaminase activity"/>
    <property type="evidence" value="ECO:0007669"/>
    <property type="project" value="UniProtKB-KW"/>
</dbReference>
<keyword evidence="5" id="KW-0663">Pyridoxal phosphate</keyword>
<evidence type="ECO:0000256" key="1">
    <source>
        <dbReference type="ARBA" id="ARBA00001933"/>
    </source>
</evidence>
<keyword evidence="9" id="KW-1185">Reference proteome</keyword>
<dbReference type="PANTHER" id="PTHR46383:SF3">
    <property type="entry name" value="ASPARTATE AMINOTRANSFERASE-RELATED"/>
    <property type="match status" value="1"/>
</dbReference>
<comment type="cofactor">
    <cofactor evidence="1 6">
        <name>pyridoxal 5'-phosphate</name>
        <dbReference type="ChEBI" id="CHEBI:597326"/>
    </cofactor>
</comment>
<evidence type="ECO:0000259" key="7">
    <source>
        <dbReference type="Pfam" id="PF00155"/>
    </source>
</evidence>
<evidence type="ECO:0000256" key="6">
    <source>
        <dbReference type="RuleBase" id="RU000481"/>
    </source>
</evidence>
<dbReference type="PROSITE" id="PS00105">
    <property type="entry name" value="AA_TRANSFER_CLASS_1"/>
    <property type="match status" value="1"/>
</dbReference>
<evidence type="ECO:0000256" key="2">
    <source>
        <dbReference type="ARBA" id="ARBA00007441"/>
    </source>
</evidence>
<evidence type="ECO:0000256" key="3">
    <source>
        <dbReference type="ARBA" id="ARBA00022576"/>
    </source>
</evidence>
<dbReference type="Pfam" id="PF00155">
    <property type="entry name" value="Aminotran_1_2"/>
    <property type="match status" value="1"/>
</dbReference>
<evidence type="ECO:0000313" key="9">
    <source>
        <dbReference type="Proteomes" id="UP000253426"/>
    </source>
</evidence>
<dbReference type="Gene3D" id="3.90.1150.10">
    <property type="entry name" value="Aspartate Aminotransferase, domain 1"/>
    <property type="match status" value="1"/>
</dbReference>
<dbReference type="Proteomes" id="UP000253426">
    <property type="component" value="Unassembled WGS sequence"/>
</dbReference>
<dbReference type="EC" id="2.6.1.-" evidence="6"/>
<dbReference type="InterPro" id="IPR015422">
    <property type="entry name" value="PyrdxlP-dep_Trfase_small"/>
</dbReference>
<protein>
    <recommendedName>
        <fullName evidence="6">Aminotransferase</fullName>
        <ecNumber evidence="6">2.6.1.-</ecNumber>
    </recommendedName>
</protein>
<dbReference type="EMBL" id="QNRR01000007">
    <property type="protein sequence ID" value="RBP41360.1"/>
    <property type="molecule type" value="Genomic_DNA"/>
</dbReference>
<dbReference type="InterPro" id="IPR004838">
    <property type="entry name" value="NHTrfase_class1_PyrdxlP-BS"/>
</dbReference>
<gene>
    <name evidence="8" type="ORF">DES53_107191</name>
</gene>
<dbReference type="Gene3D" id="3.40.640.10">
    <property type="entry name" value="Type I PLP-dependent aspartate aminotransferase-like (Major domain)"/>
    <property type="match status" value="1"/>
</dbReference>
<accession>A0A366HH14</accession>
<comment type="caution">
    <text evidence="8">The sequence shown here is derived from an EMBL/GenBank/DDBJ whole genome shotgun (WGS) entry which is preliminary data.</text>
</comment>
<evidence type="ECO:0000256" key="4">
    <source>
        <dbReference type="ARBA" id="ARBA00022679"/>
    </source>
</evidence>
<dbReference type="OrthoDB" id="9813612at2"/>
<sequence>MSLPRQMDLSNKLSRQLSGIPRSGIRDFFELVIGRSDVISLGVGEPDKPTPWPIREAAIRSLEKGQTSYTSNLGLESLRVAISEYVAGQFRVTYDPKTEILVTVGVSEALDLAFRAVLDPGDEVIYHQPCYVSYGPSITMAYGVPVPVNTRLEDNFALRAEDVEKAITPKTKVIALNFPTNPTGAIEPPEELEKIAQLCVKHDLLCFTDEIYSELLYDGGQHKSIVEFPGMRERTVLLHGFSKAFAMTGWRLGYACAPAVLREAMMKIHQYCMLCAPIMSQVAALEALHQGTTVIEPMRQSYEERRNFVVRRLNEMGLSCFNPGGAFYVFPDVSSTGLSGRDFALKLLEEKSVAVVPGNAFGPTGEKCVRCCYATAPDLLVKAMDGMEEFVKSRKVA</sequence>
<dbReference type="PANTHER" id="PTHR46383">
    <property type="entry name" value="ASPARTATE AMINOTRANSFERASE"/>
    <property type="match status" value="1"/>
</dbReference>
<comment type="similarity">
    <text evidence="2 6">Belongs to the class-I pyridoxal-phosphate-dependent aminotransferase family.</text>
</comment>
<keyword evidence="3 6" id="KW-0032">Aminotransferase</keyword>
<dbReference type="FunFam" id="3.40.640.10:FF:000033">
    <property type="entry name" value="Aspartate aminotransferase"/>
    <property type="match status" value="1"/>
</dbReference>
<dbReference type="CDD" id="cd00609">
    <property type="entry name" value="AAT_like"/>
    <property type="match status" value="1"/>
</dbReference>
<dbReference type="GO" id="GO:0006520">
    <property type="term" value="P:amino acid metabolic process"/>
    <property type="evidence" value="ECO:0007669"/>
    <property type="project" value="InterPro"/>
</dbReference>
<dbReference type="InterPro" id="IPR015421">
    <property type="entry name" value="PyrdxlP-dep_Trfase_major"/>
</dbReference>
<organism evidence="8 9">
    <name type="scientific">Roseimicrobium gellanilyticum</name>
    <dbReference type="NCBI Taxonomy" id="748857"/>
    <lineage>
        <taxon>Bacteria</taxon>
        <taxon>Pseudomonadati</taxon>
        <taxon>Verrucomicrobiota</taxon>
        <taxon>Verrucomicrobiia</taxon>
        <taxon>Verrucomicrobiales</taxon>
        <taxon>Verrucomicrobiaceae</taxon>
        <taxon>Roseimicrobium</taxon>
    </lineage>
</organism>
<dbReference type="SUPFAM" id="SSF53383">
    <property type="entry name" value="PLP-dependent transferases"/>
    <property type="match status" value="1"/>
</dbReference>
<evidence type="ECO:0000313" key="8">
    <source>
        <dbReference type="EMBL" id="RBP41360.1"/>
    </source>
</evidence>
<dbReference type="AlphaFoldDB" id="A0A366HH14"/>
<proteinExistence type="inferred from homology"/>